<reference evidence="1" key="2">
    <citation type="submission" date="2021-08" db="EMBL/GenBank/DDBJ databases">
        <authorList>
            <person name="Eriksson T."/>
        </authorList>
    </citation>
    <scope>NUCLEOTIDE SEQUENCE</scope>
    <source>
        <strain evidence="1">Stoneville</strain>
        <tissue evidence="1">Whole head</tissue>
    </source>
</reference>
<evidence type="ECO:0000313" key="1">
    <source>
        <dbReference type="EMBL" id="KAH0811390.1"/>
    </source>
</evidence>
<sequence length="493" mass="55000">MAVPPSLYIEQAVNGRAFGLNIEQHNYTIERRKPQLLQLKCTKAVSTIAFATSGLHNFSSAVVARNCIKDYNDIVLAPSFARNQKNRATSGGYVLRFLSCCVYYFGTGRRTAVAAAVEGVTRPAGEDVVSYTSSNTWSRHNAPDGKVMATGFWDSQGVLSTDFLRERHTVNYYSAAQYLPSSYYPIDYNNVPEKLHWEVLPHPPYSPDLSPCDFHLFGGLKEALGVSKFQDDDVAECVLEWLRDQQKIFYKSGIMKLPQRWEKCIDLEGNIEGGGYGKTLYVITRLPYKPILLSCTSFFPCHRRSLLPLELPDLIHKIVRGFVGDDLLKGGFTIACKDDILRCADNEIVEDECVIAAGSATCCSALVNRKRFHFLTAFLHPLPPIGGVSQFTARCQVWTNCGFFESAVVEEKGSKDIWVGGITMKIRPASPPPVQDSLVNQEAEDVCGTDVCTLHEIPTMRNNAVFKEDVNKKKSIPKRENLKPSNPIKIIHT</sequence>
<dbReference type="InterPro" id="IPR052709">
    <property type="entry name" value="Transposase-MT_Hybrid"/>
</dbReference>
<keyword evidence="2" id="KW-1185">Reference proteome</keyword>
<comment type="caution">
    <text evidence="1">The sequence shown here is derived from an EMBL/GenBank/DDBJ whole genome shotgun (WGS) entry which is preliminary data.</text>
</comment>
<organism evidence="1 2">
    <name type="scientific">Tenebrio molitor</name>
    <name type="common">Yellow mealworm beetle</name>
    <dbReference type="NCBI Taxonomy" id="7067"/>
    <lineage>
        <taxon>Eukaryota</taxon>
        <taxon>Metazoa</taxon>
        <taxon>Ecdysozoa</taxon>
        <taxon>Arthropoda</taxon>
        <taxon>Hexapoda</taxon>
        <taxon>Insecta</taxon>
        <taxon>Pterygota</taxon>
        <taxon>Neoptera</taxon>
        <taxon>Endopterygota</taxon>
        <taxon>Coleoptera</taxon>
        <taxon>Polyphaga</taxon>
        <taxon>Cucujiformia</taxon>
        <taxon>Tenebrionidae</taxon>
        <taxon>Tenebrio</taxon>
    </lineage>
</organism>
<evidence type="ECO:0000313" key="2">
    <source>
        <dbReference type="Proteomes" id="UP000719412"/>
    </source>
</evidence>
<dbReference type="PANTHER" id="PTHR46060">
    <property type="entry name" value="MARINER MOS1 TRANSPOSASE-LIKE PROTEIN"/>
    <property type="match status" value="1"/>
</dbReference>
<dbReference type="PANTHER" id="PTHR46060:SF1">
    <property type="entry name" value="MARINER MOS1 TRANSPOSASE-LIKE PROTEIN"/>
    <property type="match status" value="1"/>
</dbReference>
<reference evidence="1" key="1">
    <citation type="journal article" date="2020" name="J Insects Food Feed">
        <title>The yellow mealworm (Tenebrio molitor) genome: a resource for the emerging insects as food and feed industry.</title>
        <authorList>
            <person name="Eriksson T."/>
            <person name="Andere A."/>
            <person name="Kelstrup H."/>
            <person name="Emery V."/>
            <person name="Picard C."/>
        </authorList>
    </citation>
    <scope>NUCLEOTIDE SEQUENCE</scope>
    <source>
        <strain evidence="1">Stoneville</strain>
        <tissue evidence="1">Whole head</tissue>
    </source>
</reference>
<dbReference type="GO" id="GO:0003676">
    <property type="term" value="F:nucleic acid binding"/>
    <property type="evidence" value="ECO:0007669"/>
    <property type="project" value="InterPro"/>
</dbReference>
<gene>
    <name evidence="1" type="ORF">GEV33_011400</name>
</gene>
<accession>A0A8J6H421</accession>
<dbReference type="EMBL" id="JABDTM020026838">
    <property type="protein sequence ID" value="KAH0811390.1"/>
    <property type="molecule type" value="Genomic_DNA"/>
</dbReference>
<protein>
    <submittedName>
        <fullName evidence="1">Uncharacterized protein</fullName>
    </submittedName>
</protein>
<proteinExistence type="predicted"/>
<dbReference type="AlphaFoldDB" id="A0A8J6H421"/>
<dbReference type="Proteomes" id="UP000719412">
    <property type="component" value="Unassembled WGS sequence"/>
</dbReference>
<name>A0A8J6H421_TENMO</name>
<dbReference type="Gene3D" id="3.30.420.10">
    <property type="entry name" value="Ribonuclease H-like superfamily/Ribonuclease H"/>
    <property type="match status" value="1"/>
</dbReference>
<dbReference type="InterPro" id="IPR036397">
    <property type="entry name" value="RNaseH_sf"/>
</dbReference>